<gene>
    <name evidence="1" type="ORF">LMG32879_001252</name>
</gene>
<keyword evidence="2" id="KW-1185">Reference proteome</keyword>
<protein>
    <submittedName>
        <fullName evidence="1">Uncharacterized protein</fullName>
    </submittedName>
</protein>
<comment type="caution">
    <text evidence="1">The sequence shown here is derived from an EMBL/GenBank/DDBJ whole genome shotgun (WGS) entry which is preliminary data.</text>
</comment>
<dbReference type="RefSeq" id="WP_289840546.1">
    <property type="nucleotide sequence ID" value="NZ_CATKSH010000006.1"/>
</dbReference>
<dbReference type="EMBL" id="CATKSH010000006">
    <property type="protein sequence ID" value="CAI9120420.1"/>
    <property type="molecule type" value="Genomic_DNA"/>
</dbReference>
<evidence type="ECO:0000313" key="2">
    <source>
        <dbReference type="Proteomes" id="UP001176960"/>
    </source>
</evidence>
<sequence>MEKFPKNIADFLLEMITIPFITYSAMAGAVRIKFGRDTNLTAADIATFLGTAKKGAPYLHQLRRDRELADWLRRNQTLGSLDQIRDACVDQFGVSRIPSRSTVAAFLKSEGRKRRLEERDFFSDKPQVAEWLREEYKEHKTVDLRNLCREKFGKELTPSYETLRRFLCRLQGTSRVRRHGIWIDAELSAWLIENAPLLRGADLHTEAVKHFGPDRVGNLSAVRHFLASQQNKNLTRYKSRKQVEEGLKIFRAKPSAPQIK</sequence>
<organism evidence="1 2">
    <name type="scientific">Brytella acorum</name>
    <dbReference type="NCBI Taxonomy" id="2959299"/>
    <lineage>
        <taxon>Bacteria</taxon>
        <taxon>Pseudomonadati</taxon>
        <taxon>Pseudomonadota</taxon>
        <taxon>Alphaproteobacteria</taxon>
        <taxon>Acetobacterales</taxon>
        <taxon>Acetobacteraceae</taxon>
        <taxon>Brytella</taxon>
    </lineage>
</organism>
<evidence type="ECO:0000313" key="1">
    <source>
        <dbReference type="EMBL" id="CAI9120420.1"/>
    </source>
</evidence>
<dbReference type="AlphaFoldDB" id="A0AA35Y326"/>
<accession>A0AA35Y326</accession>
<dbReference type="Proteomes" id="UP001176960">
    <property type="component" value="Unassembled WGS sequence"/>
</dbReference>
<reference evidence="1" key="1">
    <citation type="submission" date="2023-03" db="EMBL/GenBank/DDBJ databases">
        <authorList>
            <person name="Cleenwerck I."/>
        </authorList>
    </citation>
    <scope>NUCLEOTIDE SEQUENCE</scope>
    <source>
        <strain evidence="1">LMG 32879</strain>
    </source>
</reference>
<name>A0AA35Y326_9PROT</name>
<proteinExistence type="predicted"/>